<reference evidence="2" key="2">
    <citation type="submission" date="2021-04" db="EMBL/GenBank/DDBJ databases">
        <authorList>
            <person name="Podell S."/>
        </authorList>
    </citation>
    <scope>NUCLEOTIDE SEQUENCE</scope>
    <source>
        <strain evidence="2">Hildebrandi</strain>
    </source>
</reference>
<dbReference type="AlphaFoldDB" id="A0A9K3PHU8"/>
<proteinExistence type="predicted"/>
<protein>
    <submittedName>
        <fullName evidence="2">Sulfotransferase family protein</fullName>
    </submittedName>
</protein>
<organism evidence="2 3">
    <name type="scientific">Nitzschia inconspicua</name>
    <dbReference type="NCBI Taxonomy" id="303405"/>
    <lineage>
        <taxon>Eukaryota</taxon>
        <taxon>Sar</taxon>
        <taxon>Stramenopiles</taxon>
        <taxon>Ochrophyta</taxon>
        <taxon>Bacillariophyta</taxon>
        <taxon>Bacillariophyceae</taxon>
        <taxon>Bacillariophycidae</taxon>
        <taxon>Bacillariales</taxon>
        <taxon>Bacillariaceae</taxon>
        <taxon>Nitzschia</taxon>
    </lineage>
</organism>
<accession>A0A9K3PHU8</accession>
<dbReference type="Pfam" id="PF03567">
    <property type="entry name" value="Sulfotransfer_2"/>
    <property type="match status" value="1"/>
</dbReference>
<evidence type="ECO:0000313" key="3">
    <source>
        <dbReference type="Proteomes" id="UP000693970"/>
    </source>
</evidence>
<dbReference type="OrthoDB" id="2019940at2759"/>
<dbReference type="EMBL" id="JAGRRH010000022">
    <property type="protein sequence ID" value="KAG7345509.1"/>
    <property type="molecule type" value="Genomic_DNA"/>
</dbReference>
<sequence>MIRSTSNSDGTSVMCGRIVPSVMTSFLLGCICTLMISEFSNQPLGLQLTAVFKLPDYNNNVVETEAKGLATVPIHDFAAPITNKRPIGNPVAKFYDRYWLLASKSKQVAITIIPKVMCTSIRAVMNGIECTTTDNPRCAEGRRSATVKKLPLENYTRVVFFRDPFERVLSTYKNSEINPYIQVEGCVMWKECTLDYWVDRLVDVRSIKNEHFLPQSVIAQRDKMHYHYHFRMSNSDHIDFFFRELLGKEPVEENKSSNSDRVGSVQNSTSSTGDDVVVMQQQQKKIAEKFEHISDRTLINLLLLYEDDFQLWESMLASSPRGPGEYTMYDYYKDHLEDKLQEQVAEGRLTFQRSW</sequence>
<dbReference type="GO" id="GO:0016020">
    <property type="term" value="C:membrane"/>
    <property type="evidence" value="ECO:0007669"/>
    <property type="project" value="InterPro"/>
</dbReference>
<feature type="region of interest" description="Disordered" evidence="1">
    <location>
        <begin position="252"/>
        <end position="273"/>
    </location>
</feature>
<dbReference type="Proteomes" id="UP000693970">
    <property type="component" value="Unassembled WGS sequence"/>
</dbReference>
<evidence type="ECO:0000313" key="2">
    <source>
        <dbReference type="EMBL" id="KAG7345509.1"/>
    </source>
</evidence>
<dbReference type="InterPro" id="IPR005331">
    <property type="entry name" value="Sulfotransferase"/>
</dbReference>
<gene>
    <name evidence="2" type="ORF">IV203_033040</name>
</gene>
<keyword evidence="3" id="KW-1185">Reference proteome</keyword>
<comment type="caution">
    <text evidence="2">The sequence shown here is derived from an EMBL/GenBank/DDBJ whole genome shotgun (WGS) entry which is preliminary data.</text>
</comment>
<dbReference type="PROSITE" id="PS51257">
    <property type="entry name" value="PROKAR_LIPOPROTEIN"/>
    <property type="match status" value="1"/>
</dbReference>
<feature type="compositionally biased region" description="Polar residues" evidence="1">
    <location>
        <begin position="256"/>
        <end position="273"/>
    </location>
</feature>
<name>A0A9K3PHU8_9STRA</name>
<reference evidence="2" key="1">
    <citation type="journal article" date="2021" name="Sci. Rep.">
        <title>Diploid genomic architecture of Nitzschia inconspicua, an elite biomass production diatom.</title>
        <authorList>
            <person name="Oliver A."/>
            <person name="Podell S."/>
            <person name="Pinowska A."/>
            <person name="Traller J.C."/>
            <person name="Smith S.R."/>
            <person name="McClure R."/>
            <person name="Beliaev A."/>
            <person name="Bohutskyi P."/>
            <person name="Hill E.A."/>
            <person name="Rabines A."/>
            <person name="Zheng H."/>
            <person name="Allen L.Z."/>
            <person name="Kuo A."/>
            <person name="Grigoriev I.V."/>
            <person name="Allen A.E."/>
            <person name="Hazlebeck D."/>
            <person name="Allen E.E."/>
        </authorList>
    </citation>
    <scope>NUCLEOTIDE SEQUENCE</scope>
    <source>
        <strain evidence="2">Hildebrandi</strain>
    </source>
</reference>
<evidence type="ECO:0000256" key="1">
    <source>
        <dbReference type="SAM" id="MobiDB-lite"/>
    </source>
</evidence>
<dbReference type="GO" id="GO:0008146">
    <property type="term" value="F:sulfotransferase activity"/>
    <property type="evidence" value="ECO:0007669"/>
    <property type="project" value="InterPro"/>
</dbReference>